<evidence type="ECO:0000313" key="2">
    <source>
        <dbReference type="EMBL" id="SDW40839.1"/>
    </source>
</evidence>
<dbReference type="STRING" id="28442.SAMN05443574_103122"/>
<evidence type="ECO:0000256" key="1">
    <source>
        <dbReference type="SAM" id="Phobius"/>
    </source>
</evidence>
<organism evidence="2 3">
    <name type="scientific">Haloarcula vallismortis</name>
    <name type="common">Halobacterium vallismortis</name>
    <dbReference type="NCBI Taxonomy" id="28442"/>
    <lineage>
        <taxon>Archaea</taxon>
        <taxon>Methanobacteriati</taxon>
        <taxon>Methanobacteriota</taxon>
        <taxon>Stenosarchaea group</taxon>
        <taxon>Halobacteria</taxon>
        <taxon>Halobacteriales</taxon>
        <taxon>Haloarculaceae</taxon>
        <taxon>Haloarcula</taxon>
    </lineage>
</organism>
<dbReference type="AlphaFoldDB" id="A0A1H2TC87"/>
<sequence length="65" mass="6765">MGFNKQDRLPMAAAVVVVAVSNIVGFALTLPVYVTILATPLALLVFGVVRYVLYGSAVPDVLSSG</sequence>
<dbReference type="RefSeq" id="WP_004514990.1">
    <property type="nucleotide sequence ID" value="NZ_FNOF01000003.1"/>
</dbReference>
<keyword evidence="1" id="KW-1133">Transmembrane helix</keyword>
<reference evidence="2 3" key="1">
    <citation type="submission" date="2016-10" db="EMBL/GenBank/DDBJ databases">
        <authorList>
            <person name="de Groot N.N."/>
        </authorList>
    </citation>
    <scope>NUCLEOTIDE SEQUENCE [LARGE SCALE GENOMIC DNA]</scope>
    <source>
        <strain evidence="2 3">DSM 3756</strain>
    </source>
</reference>
<name>A0A1H2TC87_HALVA</name>
<dbReference type="EMBL" id="FNOF01000003">
    <property type="protein sequence ID" value="SDW40839.1"/>
    <property type="molecule type" value="Genomic_DNA"/>
</dbReference>
<protein>
    <submittedName>
        <fullName evidence="2">Uncharacterized protein</fullName>
    </submittedName>
</protein>
<evidence type="ECO:0000313" key="3">
    <source>
        <dbReference type="Proteomes" id="UP000182573"/>
    </source>
</evidence>
<keyword evidence="1" id="KW-0812">Transmembrane</keyword>
<feature type="transmembrane region" description="Helical" evidence="1">
    <location>
        <begin position="36"/>
        <end position="53"/>
    </location>
</feature>
<feature type="transmembrane region" description="Helical" evidence="1">
    <location>
        <begin position="12"/>
        <end position="30"/>
    </location>
</feature>
<gene>
    <name evidence="2" type="ORF">SAMN05443574_103122</name>
</gene>
<dbReference type="Proteomes" id="UP000182573">
    <property type="component" value="Unassembled WGS sequence"/>
</dbReference>
<proteinExistence type="predicted"/>
<keyword evidence="1" id="KW-0472">Membrane</keyword>
<accession>A0A1H2TC87</accession>